<sequence length="150" mass="17728">MEQFETYDNNQKINVNITAIETKAQQLNEIAFFLRKKSDLSDFEILDNTSPTSASFTKEEAKVRAVLEINIQFMVDSNQEPNKPRIMQETIVRYSLYDQDTRKTYYSTFVDFEDEYIDNGDEQFTIKKQIEIVLKENVLNKQRVFIESLN</sequence>
<protein>
    <submittedName>
        <fullName evidence="1">Uncharacterized protein</fullName>
    </submittedName>
</protein>
<gene>
    <name evidence="1" type="ORF">LY08_00239</name>
</gene>
<comment type="caution">
    <text evidence="1">The sequence shown here is derived from an EMBL/GenBank/DDBJ whole genome shotgun (WGS) entry which is preliminary data.</text>
</comment>
<dbReference type="RefSeq" id="WP_111658605.1">
    <property type="nucleotide sequence ID" value="NZ_QLLO01000001.1"/>
</dbReference>
<name>A0A327RM32_9FLAO</name>
<dbReference type="OrthoDB" id="1438867at2"/>
<proteinExistence type="predicted"/>
<evidence type="ECO:0000313" key="2">
    <source>
        <dbReference type="Proteomes" id="UP000248703"/>
    </source>
</evidence>
<organism evidence="1 2">
    <name type="scientific">Olleya aquimaris</name>
    <dbReference type="NCBI Taxonomy" id="639310"/>
    <lineage>
        <taxon>Bacteria</taxon>
        <taxon>Pseudomonadati</taxon>
        <taxon>Bacteroidota</taxon>
        <taxon>Flavobacteriia</taxon>
        <taxon>Flavobacteriales</taxon>
        <taxon>Flavobacteriaceae</taxon>
    </lineage>
</organism>
<dbReference type="EMBL" id="QLLO01000001">
    <property type="protein sequence ID" value="RAJ17969.1"/>
    <property type="molecule type" value="Genomic_DNA"/>
</dbReference>
<accession>A0A327RM32</accession>
<evidence type="ECO:0000313" key="1">
    <source>
        <dbReference type="EMBL" id="RAJ17969.1"/>
    </source>
</evidence>
<reference evidence="1 2" key="1">
    <citation type="submission" date="2018-06" db="EMBL/GenBank/DDBJ databases">
        <title>Genomic Encyclopedia of Archaeal and Bacterial Type Strains, Phase II (KMG-II): from individual species to whole genera.</title>
        <authorList>
            <person name="Goeker M."/>
        </authorList>
    </citation>
    <scope>NUCLEOTIDE SEQUENCE [LARGE SCALE GENOMIC DNA]</scope>
    <source>
        <strain evidence="1 2">DSM 24464</strain>
    </source>
</reference>
<dbReference type="Proteomes" id="UP000248703">
    <property type="component" value="Unassembled WGS sequence"/>
</dbReference>
<keyword evidence="2" id="KW-1185">Reference proteome</keyword>
<dbReference type="AlphaFoldDB" id="A0A327RM32"/>